<dbReference type="InterPro" id="IPR016136">
    <property type="entry name" value="DNA_helicase_N/primase_C"/>
</dbReference>
<accession>A0A7K1S9G5</accession>
<dbReference type="InterPro" id="IPR027417">
    <property type="entry name" value="P-loop_NTPase"/>
</dbReference>
<keyword evidence="1" id="KW-0639">Primosome</keyword>
<dbReference type="GO" id="GO:0003678">
    <property type="term" value="F:DNA helicase activity"/>
    <property type="evidence" value="ECO:0007669"/>
    <property type="project" value="InterPro"/>
</dbReference>
<dbReference type="PANTHER" id="PTHR30153">
    <property type="entry name" value="REPLICATIVE DNA HELICASE DNAB"/>
    <property type="match status" value="1"/>
</dbReference>
<dbReference type="Gene3D" id="1.10.860.10">
    <property type="entry name" value="DNAb Helicase, Chain A"/>
    <property type="match status" value="1"/>
</dbReference>
<evidence type="ECO:0000313" key="3">
    <source>
        <dbReference type="EMBL" id="MVM30482.1"/>
    </source>
</evidence>
<keyword evidence="4" id="KW-1185">Reference proteome</keyword>
<dbReference type="PANTHER" id="PTHR30153:SF2">
    <property type="entry name" value="REPLICATIVE DNA HELICASE"/>
    <property type="match status" value="1"/>
</dbReference>
<dbReference type="RefSeq" id="WP_157584711.1">
    <property type="nucleotide sequence ID" value="NZ_WPIN01000003.1"/>
</dbReference>
<evidence type="ECO:0000256" key="1">
    <source>
        <dbReference type="ARBA" id="ARBA00022515"/>
    </source>
</evidence>
<dbReference type="GO" id="GO:0005524">
    <property type="term" value="F:ATP binding"/>
    <property type="evidence" value="ECO:0007669"/>
    <property type="project" value="InterPro"/>
</dbReference>
<dbReference type="EMBL" id="WPIN01000003">
    <property type="protein sequence ID" value="MVM30482.1"/>
    <property type="molecule type" value="Genomic_DNA"/>
</dbReference>
<feature type="domain" description="SF4 helicase" evidence="2">
    <location>
        <begin position="191"/>
        <end position="472"/>
    </location>
</feature>
<name>A0A7K1S9G5_9BACT</name>
<sequence>MNRTYKPKKTNEDTEPLYDTSFTCDVAAERALIAILLDSPQFMPDVLELLGGRDVITDEGYLILFNTLKVLYEEGKVIKLGTVLQKLNLTGESAKLLAMGISLIDLPREAKSIDLVDTCQHLRSLWVKRTALESASSIVSAVRSGSSVSQIIDVLTNASESVSEGVTIGADQSLNDILRDSLSSLESAMNKPGSLTGVNTGLGKLNRNLGGWQDSDIVMIAGRPGMGKSVAGVFHAIAAAREGIPVAFLSLEMPAKSLMNRIIANETGIPYSRIKKGNVGEDELARIHSAIGRIERLPIHFYDDHNADVNDLSYKLLHWKKRYGIGLVIIDYVQKMSDRTIKSSAEYDILTSVSNKLQSLRKRLNCPIIELAQLSRGVETRQGSKRAGMADLRSTGQFEQDATIVIMLYRDDYYKEKAARDAAEANGGGYMEPQFDQLLEYGIVKSRDGETGTAVFWTDVATNRIADQAPISEMTSLALTEPSIRQTTLLGWGEPLKEAGF</sequence>
<protein>
    <submittedName>
        <fullName evidence="3">AAA family ATPase</fullName>
    </submittedName>
</protein>
<dbReference type="InterPro" id="IPR007694">
    <property type="entry name" value="DNA_helicase_DnaB-like_C"/>
</dbReference>
<dbReference type="Pfam" id="PF03796">
    <property type="entry name" value="DnaB_C"/>
    <property type="match status" value="1"/>
</dbReference>
<evidence type="ECO:0000259" key="2">
    <source>
        <dbReference type="PROSITE" id="PS51199"/>
    </source>
</evidence>
<dbReference type="GO" id="GO:0006269">
    <property type="term" value="P:DNA replication, synthesis of primer"/>
    <property type="evidence" value="ECO:0007669"/>
    <property type="project" value="UniProtKB-KW"/>
</dbReference>
<comment type="caution">
    <text evidence="3">The sequence shown here is derived from an EMBL/GenBank/DDBJ whole genome shotgun (WGS) entry which is preliminary data.</text>
</comment>
<dbReference type="PROSITE" id="PS51199">
    <property type="entry name" value="SF4_HELICASE"/>
    <property type="match status" value="1"/>
</dbReference>
<gene>
    <name evidence="3" type="ORF">GO755_10595</name>
</gene>
<dbReference type="AlphaFoldDB" id="A0A7K1S9G5"/>
<dbReference type="Proteomes" id="UP000436006">
    <property type="component" value="Unassembled WGS sequence"/>
</dbReference>
<organism evidence="3 4">
    <name type="scientific">Spirosoma arboris</name>
    <dbReference type="NCBI Taxonomy" id="2682092"/>
    <lineage>
        <taxon>Bacteria</taxon>
        <taxon>Pseudomonadati</taxon>
        <taxon>Bacteroidota</taxon>
        <taxon>Cytophagia</taxon>
        <taxon>Cytophagales</taxon>
        <taxon>Cytophagaceae</taxon>
        <taxon>Spirosoma</taxon>
    </lineage>
</organism>
<dbReference type="GO" id="GO:0005829">
    <property type="term" value="C:cytosol"/>
    <property type="evidence" value="ECO:0007669"/>
    <property type="project" value="TreeGrafter"/>
</dbReference>
<dbReference type="Gene3D" id="3.40.50.300">
    <property type="entry name" value="P-loop containing nucleotide triphosphate hydrolases"/>
    <property type="match status" value="1"/>
</dbReference>
<reference evidence="3 4" key="1">
    <citation type="submission" date="2019-12" db="EMBL/GenBank/DDBJ databases">
        <title>Spirosoma sp. HMF4905 genome sequencing and assembly.</title>
        <authorList>
            <person name="Kang H."/>
            <person name="Cha I."/>
            <person name="Kim H."/>
            <person name="Joh K."/>
        </authorList>
    </citation>
    <scope>NUCLEOTIDE SEQUENCE [LARGE SCALE GENOMIC DNA]</scope>
    <source>
        <strain evidence="3 4">HMF4905</strain>
    </source>
</reference>
<proteinExistence type="predicted"/>
<evidence type="ECO:0000313" key="4">
    <source>
        <dbReference type="Proteomes" id="UP000436006"/>
    </source>
</evidence>
<dbReference type="GO" id="GO:1990077">
    <property type="term" value="C:primosome complex"/>
    <property type="evidence" value="ECO:0007669"/>
    <property type="project" value="UniProtKB-KW"/>
</dbReference>
<dbReference type="SUPFAM" id="SSF52540">
    <property type="entry name" value="P-loop containing nucleoside triphosphate hydrolases"/>
    <property type="match status" value="1"/>
</dbReference>